<evidence type="ECO:0000313" key="2">
    <source>
        <dbReference type="Proteomes" id="UP000054988"/>
    </source>
</evidence>
<sequence>MAYLQGSSDFTIQGKQFTNLQGFHHINHFSGILVVQQASMTEKEPTIWDEYKQIRNCDLYLTRLVDTEVVTRHDAETGQRLRAHRVISVAKLYDDKDNHEFLHVQYHGQDAYKEFKRDFRQFSSIKHPNFVQLYGYNNAHRTLPALIFCDGAVPPIPLERIICARGRPSSILFAYFSYQLGMQHLAGNNYDSVFAIDQLWIEPRSSALLRGPHIQSHYGDWAVPAIRSNSTSSYNFTPLRFQTYDDTQSILDYLTKSLATRTILQGIHWSHGDPVFEETDVSVLPSLHTVYNRRHGKPIARWAKVKFRHQLQYVCDVPDAIREGQIVMADGSVRFTVTQTDLQHFEAITLTYTPSSAEETSVFVDSWLTQAHGVFSQLGIHRGECEEYCLLHGFHLSFHRFEECALREGNTNIAQDTRPVYLFIRPVPQPSDGGEICRFWAKSRKYYWSLDESGIHDPKMSEATQKSMGLPSFASKINVIHRGWVRDAYGVVQKIHSVHGFNPVTTDLARSLGLPILDVISDDDRFKDCEDFEVDLPASEGFDSDEEIVLYPRQKHRSL</sequence>
<evidence type="ECO:0008006" key="3">
    <source>
        <dbReference type="Google" id="ProtNLM"/>
    </source>
</evidence>
<reference evidence="1 2" key="1">
    <citation type="submission" date="2015-12" db="EMBL/GenBank/DDBJ databases">
        <title>Draft genome sequence of Moniliophthora roreri, the causal agent of frosty pod rot of cacao.</title>
        <authorList>
            <person name="Aime M.C."/>
            <person name="Diaz-Valderrama J.R."/>
            <person name="Kijpornyongpan T."/>
            <person name="Phillips-Mora W."/>
        </authorList>
    </citation>
    <scope>NUCLEOTIDE SEQUENCE [LARGE SCALE GENOMIC DNA]</scope>
    <source>
        <strain evidence="1 2">MCA 2952</strain>
    </source>
</reference>
<dbReference type="EMBL" id="LATX01000278">
    <property type="protein sequence ID" value="KTB46688.1"/>
    <property type="molecule type" value="Genomic_DNA"/>
</dbReference>
<proteinExistence type="predicted"/>
<dbReference type="Proteomes" id="UP000054988">
    <property type="component" value="Unassembled WGS sequence"/>
</dbReference>
<protein>
    <recommendedName>
        <fullName evidence="3">Protein kinase domain-containing protein</fullName>
    </recommendedName>
</protein>
<comment type="caution">
    <text evidence="1">The sequence shown here is derived from an EMBL/GenBank/DDBJ whole genome shotgun (WGS) entry which is preliminary data.</text>
</comment>
<organism evidence="1 2">
    <name type="scientific">Moniliophthora roreri</name>
    <name type="common">Frosty pod rot fungus</name>
    <name type="synonym">Monilia roreri</name>
    <dbReference type="NCBI Taxonomy" id="221103"/>
    <lineage>
        <taxon>Eukaryota</taxon>
        <taxon>Fungi</taxon>
        <taxon>Dikarya</taxon>
        <taxon>Basidiomycota</taxon>
        <taxon>Agaricomycotina</taxon>
        <taxon>Agaricomycetes</taxon>
        <taxon>Agaricomycetidae</taxon>
        <taxon>Agaricales</taxon>
        <taxon>Marasmiineae</taxon>
        <taxon>Marasmiaceae</taxon>
        <taxon>Moniliophthora</taxon>
    </lineage>
</organism>
<accession>A0A0W0GDN8</accession>
<evidence type="ECO:0000313" key="1">
    <source>
        <dbReference type="EMBL" id="KTB46688.1"/>
    </source>
</evidence>
<gene>
    <name evidence="1" type="ORF">WG66_735</name>
</gene>
<name>A0A0W0GDN8_MONRR</name>
<dbReference type="AlphaFoldDB" id="A0A0W0GDN8"/>